<evidence type="ECO:0000256" key="5">
    <source>
        <dbReference type="ARBA" id="ARBA00022490"/>
    </source>
</evidence>
<evidence type="ECO:0000256" key="7">
    <source>
        <dbReference type="ARBA" id="ARBA00022603"/>
    </source>
</evidence>
<dbReference type="InterPro" id="IPR019012">
    <property type="entry name" value="RNA_cap_Gua-N2-MeTrfase"/>
</dbReference>
<protein>
    <recommendedName>
        <fullName evidence="4">Trimethylguanosine synthase</fullName>
    </recommendedName>
    <alternativeName>
        <fullName evidence="18">Cap-specific guanine-N(2) methyltransferase</fullName>
    </alternativeName>
    <alternativeName>
        <fullName evidence="21">Nuclear receptor coactivator 6-interacting protein</fullName>
    </alternativeName>
    <alternativeName>
        <fullName evidence="22">PRIP-interacting protein with methyltransferase motif</fullName>
    </alternativeName>
</protein>
<keyword evidence="8" id="KW-0808">Transferase</keyword>
<sequence>MSAQDNAAKVSKVSKAKKRREQRKRKIFELNHDPSTNSHKSKKELYLDFKDHQSYHPESYSDLPINIRKYWNQRYILFSKYDDGIFLDKESWYSVTPEPIALHVAKRCKNKVVIDAFCGSGGNTIQFALHCDKVFAIEIDPIKIKLAQRNAEIYNVQHKIEFINADYTQIAHKLKADIVYLSPPWGGVEYLKSSIFDLSMLAPIHGKDLFDLSFRITPNIIYFLPKNIDPKEIVQLSHKNFFEIELNYILNQLKGVTVYFNGCAKLDQIL</sequence>
<keyword evidence="7" id="KW-0489">Methyltransferase</keyword>
<accession>A0A2T9YBL1</accession>
<dbReference type="PANTHER" id="PTHR14741:SF32">
    <property type="entry name" value="TRIMETHYLGUANOSINE SYNTHASE"/>
    <property type="match status" value="1"/>
</dbReference>
<dbReference type="OrthoDB" id="194443at2759"/>
<evidence type="ECO:0000256" key="23">
    <source>
        <dbReference type="SAM" id="MobiDB-lite"/>
    </source>
</evidence>
<evidence type="ECO:0000256" key="3">
    <source>
        <dbReference type="ARBA" id="ARBA00004604"/>
    </source>
</evidence>
<evidence type="ECO:0000256" key="20">
    <source>
        <dbReference type="ARBA" id="ARBA00064494"/>
    </source>
</evidence>
<dbReference type="Pfam" id="PF09445">
    <property type="entry name" value="Methyltransf_15"/>
    <property type="match status" value="1"/>
</dbReference>
<evidence type="ECO:0000256" key="8">
    <source>
        <dbReference type="ARBA" id="ARBA00022679"/>
    </source>
</evidence>
<comment type="subcellular location">
    <subcellularLocation>
        <location evidence="2">Cytoplasm</location>
    </subcellularLocation>
    <subcellularLocation>
        <location evidence="1">Nucleus</location>
        <location evidence="1">Cajal body</location>
    </subcellularLocation>
    <subcellularLocation>
        <location evidence="3">Nucleus</location>
        <location evidence="3">Nucleolus</location>
    </subcellularLocation>
</comment>
<comment type="catalytic activity">
    <reaction evidence="15">
        <text>a 5'-end (N(7)-methyl 5'-triphosphoguanosine)-ribonucleoside in snoRNA + S-adenosyl-L-methionine = a 5'-end (N(2),N(7)-dimethyl 5'-triphosphoguanosine)-ribonucleoside in snoRNA + S-adenosyl-L-homocysteine + H(+)</text>
        <dbReference type="Rhea" id="RHEA:78475"/>
        <dbReference type="Rhea" id="RHEA-COMP:19086"/>
        <dbReference type="Rhea" id="RHEA-COMP:19088"/>
        <dbReference type="ChEBI" id="CHEBI:15378"/>
        <dbReference type="ChEBI" id="CHEBI:57856"/>
        <dbReference type="ChEBI" id="CHEBI:59789"/>
        <dbReference type="ChEBI" id="CHEBI:156461"/>
        <dbReference type="ChEBI" id="CHEBI:172880"/>
    </reaction>
    <physiologicalReaction direction="left-to-right" evidence="15">
        <dbReference type="Rhea" id="RHEA:78476"/>
    </physiologicalReaction>
</comment>
<evidence type="ECO:0000256" key="15">
    <source>
        <dbReference type="ARBA" id="ARBA00048740"/>
    </source>
</evidence>
<evidence type="ECO:0000256" key="10">
    <source>
        <dbReference type="ARBA" id="ARBA00023015"/>
    </source>
</evidence>
<feature type="compositionally biased region" description="Basic residues" evidence="23">
    <location>
        <begin position="12"/>
        <end position="26"/>
    </location>
</feature>
<evidence type="ECO:0000313" key="24">
    <source>
        <dbReference type="EMBL" id="PVU89711.1"/>
    </source>
</evidence>
<evidence type="ECO:0000256" key="6">
    <source>
        <dbReference type="ARBA" id="ARBA00022553"/>
    </source>
</evidence>
<comment type="subunit">
    <text evidence="20">May form homooligomers. Interacts with CREBBP/CBP, EED/WAIT1, EP300/P300, NCOA6/PRIP, PPARBP/PBP and SMN.</text>
</comment>
<dbReference type="GO" id="GO:0005730">
    <property type="term" value="C:nucleolus"/>
    <property type="evidence" value="ECO:0007669"/>
    <property type="project" value="UniProtKB-SubCell"/>
</dbReference>
<comment type="catalytic activity">
    <reaction evidence="14">
        <text>a 5'-end (N(2),N(7)-dimethyl 5'-triphosphoguanosine)-ribonucleoside in snoRNA + S-adenosyl-L-methionine = a 5'-end (N(2),N(2),N(7)-trimethyl 5'-triphosphoguanosine)-ribonucleoside in snoRNA + S-adenosyl-L-homocysteine + H(+)</text>
        <dbReference type="Rhea" id="RHEA:78507"/>
        <dbReference type="Rhea" id="RHEA-COMP:19088"/>
        <dbReference type="Rhea" id="RHEA-COMP:19090"/>
        <dbReference type="ChEBI" id="CHEBI:15378"/>
        <dbReference type="ChEBI" id="CHEBI:57856"/>
        <dbReference type="ChEBI" id="CHEBI:59789"/>
        <dbReference type="ChEBI" id="CHEBI:167623"/>
        <dbReference type="ChEBI" id="CHEBI:172880"/>
    </reaction>
    <physiologicalReaction direction="left-to-right" evidence="14">
        <dbReference type="Rhea" id="RHEA:78508"/>
    </physiologicalReaction>
</comment>
<feature type="region of interest" description="Disordered" evidence="23">
    <location>
        <begin position="1"/>
        <end position="39"/>
    </location>
</feature>
<dbReference type="GO" id="GO:0005737">
    <property type="term" value="C:cytoplasm"/>
    <property type="evidence" value="ECO:0007669"/>
    <property type="project" value="UniProtKB-SubCell"/>
</dbReference>
<evidence type="ECO:0000256" key="9">
    <source>
        <dbReference type="ARBA" id="ARBA00022691"/>
    </source>
</evidence>
<dbReference type="Proteomes" id="UP000245383">
    <property type="component" value="Unassembled WGS sequence"/>
</dbReference>
<evidence type="ECO:0000256" key="11">
    <source>
        <dbReference type="ARBA" id="ARBA00023163"/>
    </source>
</evidence>
<reference evidence="24 25" key="1">
    <citation type="journal article" date="2018" name="MBio">
        <title>Comparative Genomics Reveals the Core Gene Toolbox for the Fungus-Insect Symbiosis.</title>
        <authorList>
            <person name="Wang Y."/>
            <person name="Stata M."/>
            <person name="Wang W."/>
            <person name="Stajich J.E."/>
            <person name="White M.M."/>
            <person name="Moncalvo J.M."/>
        </authorList>
    </citation>
    <scope>NUCLEOTIDE SEQUENCE [LARGE SCALE GENOMIC DNA]</scope>
    <source>
        <strain evidence="24 25">SWE-8-4</strain>
    </source>
</reference>
<evidence type="ECO:0000256" key="21">
    <source>
        <dbReference type="ARBA" id="ARBA00079339"/>
    </source>
</evidence>
<comment type="function">
    <text evidence="19">Catalyzes the 2 serial methylation steps for the conversion of the 7-monomethylguanosine (m(7)G) caps of snRNAs and snoRNAs to a 2,2,7-trimethylguanosine (m(2,2,7)G) cap structure. The enzyme is specific for guanine, and N7 methylation must precede N2 methylation. Hypermethylation of the m7G cap of U snRNAs leads to their concentration in nuclear foci, their colocalization with coilin and the formation of canonical Cajal bodies (CBs). Plays a role in transcriptional regulation.</text>
</comment>
<evidence type="ECO:0000256" key="17">
    <source>
        <dbReference type="ARBA" id="ARBA00049075"/>
    </source>
</evidence>
<keyword evidence="25" id="KW-1185">Reference proteome</keyword>
<comment type="similarity">
    <text evidence="13">Belongs to the methyltransferase superfamily. Trimethylguanosine synthase family.</text>
</comment>
<dbReference type="GO" id="GO:0071164">
    <property type="term" value="F:RNA cap trimethylguanosine synthase activity"/>
    <property type="evidence" value="ECO:0007669"/>
    <property type="project" value="TreeGrafter"/>
</dbReference>
<keyword evidence="9" id="KW-0949">S-adenosyl-L-methionine</keyword>
<evidence type="ECO:0000313" key="25">
    <source>
        <dbReference type="Proteomes" id="UP000245383"/>
    </source>
</evidence>
<keyword evidence="5" id="KW-0963">Cytoplasm</keyword>
<name>A0A2T9YBL1_9FUNG</name>
<dbReference type="FunFam" id="3.40.50.150:FF:000066">
    <property type="entry name" value="Trimethylguanosine synthase 1"/>
    <property type="match status" value="1"/>
</dbReference>
<dbReference type="STRING" id="133385.A0A2T9YBL1"/>
<organism evidence="24 25">
    <name type="scientific">Smittium simulii</name>
    <dbReference type="NCBI Taxonomy" id="133385"/>
    <lineage>
        <taxon>Eukaryota</taxon>
        <taxon>Fungi</taxon>
        <taxon>Fungi incertae sedis</taxon>
        <taxon>Zoopagomycota</taxon>
        <taxon>Kickxellomycotina</taxon>
        <taxon>Harpellomycetes</taxon>
        <taxon>Harpellales</taxon>
        <taxon>Legeriomycetaceae</taxon>
        <taxon>Smittium</taxon>
    </lineage>
</organism>
<proteinExistence type="inferred from homology"/>
<evidence type="ECO:0000256" key="16">
    <source>
        <dbReference type="ARBA" id="ARBA00048763"/>
    </source>
</evidence>
<comment type="catalytic activity">
    <reaction evidence="16">
        <text>a 5'-end (N(2),N(7)-dimethyl 5'-triphosphoguanosine)-ribonucleoside in snRNA + S-adenosyl-L-methionine = a 5'-end (N(2),N(2),N(7)-trimethyl 5'-triphosphoguanosine)-ribonucleoside in snRNA + S-adenosyl-L-homocysteine + H(+)</text>
        <dbReference type="Rhea" id="RHEA:78479"/>
        <dbReference type="Rhea" id="RHEA-COMP:19087"/>
        <dbReference type="Rhea" id="RHEA-COMP:19089"/>
        <dbReference type="ChEBI" id="CHEBI:15378"/>
        <dbReference type="ChEBI" id="CHEBI:57856"/>
        <dbReference type="ChEBI" id="CHEBI:59789"/>
        <dbReference type="ChEBI" id="CHEBI:167623"/>
        <dbReference type="ChEBI" id="CHEBI:172880"/>
    </reaction>
    <physiologicalReaction direction="left-to-right" evidence="16">
        <dbReference type="Rhea" id="RHEA:78480"/>
    </physiologicalReaction>
</comment>
<keyword evidence="6" id="KW-0597">Phosphoprotein</keyword>
<comment type="catalytic activity">
    <reaction evidence="17">
        <text>a 5'-end (N(7)-methyl 5'-triphosphoguanosine)-ribonucleoside in snRNA + S-adenosyl-L-methionine = a 5'-end (N(2),N(7)-dimethyl 5'-triphosphoguanosine)-ribonucleoside in snRNA + S-adenosyl-L-homocysteine + H(+)</text>
        <dbReference type="Rhea" id="RHEA:78471"/>
        <dbReference type="Rhea" id="RHEA-COMP:19085"/>
        <dbReference type="Rhea" id="RHEA-COMP:19087"/>
        <dbReference type="ChEBI" id="CHEBI:15378"/>
        <dbReference type="ChEBI" id="CHEBI:57856"/>
        <dbReference type="ChEBI" id="CHEBI:59789"/>
        <dbReference type="ChEBI" id="CHEBI:156461"/>
        <dbReference type="ChEBI" id="CHEBI:172880"/>
    </reaction>
    <physiologicalReaction direction="left-to-right" evidence="17">
        <dbReference type="Rhea" id="RHEA:78472"/>
    </physiologicalReaction>
</comment>
<dbReference type="SUPFAM" id="SSF53335">
    <property type="entry name" value="S-adenosyl-L-methionine-dependent methyltransferases"/>
    <property type="match status" value="1"/>
</dbReference>
<keyword evidence="10" id="KW-0805">Transcription regulation</keyword>
<dbReference type="CDD" id="cd02440">
    <property type="entry name" value="AdoMet_MTases"/>
    <property type="match status" value="1"/>
</dbReference>
<evidence type="ECO:0000256" key="22">
    <source>
        <dbReference type="ARBA" id="ARBA00081504"/>
    </source>
</evidence>
<evidence type="ECO:0000256" key="19">
    <source>
        <dbReference type="ARBA" id="ARBA00057179"/>
    </source>
</evidence>
<evidence type="ECO:0000256" key="13">
    <source>
        <dbReference type="ARBA" id="ARBA00025783"/>
    </source>
</evidence>
<evidence type="ECO:0000256" key="4">
    <source>
        <dbReference type="ARBA" id="ARBA00018517"/>
    </source>
</evidence>
<dbReference type="Gene3D" id="3.40.50.150">
    <property type="entry name" value="Vaccinia Virus protein VP39"/>
    <property type="match status" value="1"/>
</dbReference>
<dbReference type="EMBL" id="MBFR01000302">
    <property type="protein sequence ID" value="PVU89711.1"/>
    <property type="molecule type" value="Genomic_DNA"/>
</dbReference>
<dbReference type="GO" id="GO:0015030">
    <property type="term" value="C:Cajal body"/>
    <property type="evidence" value="ECO:0007669"/>
    <property type="project" value="UniProtKB-SubCell"/>
</dbReference>
<evidence type="ECO:0000256" key="12">
    <source>
        <dbReference type="ARBA" id="ARBA00023242"/>
    </source>
</evidence>
<dbReference type="PANTHER" id="PTHR14741">
    <property type="entry name" value="S-ADENOSYLMETHIONINE-DEPENDENT METHYLTRANSFERASE RELATED"/>
    <property type="match status" value="1"/>
</dbReference>
<keyword evidence="11" id="KW-0804">Transcription</keyword>
<keyword evidence="12" id="KW-0539">Nucleus</keyword>
<evidence type="ECO:0000256" key="18">
    <source>
        <dbReference type="ARBA" id="ARBA00049790"/>
    </source>
</evidence>
<gene>
    <name evidence="24" type="ORF">BB561_005193</name>
</gene>
<dbReference type="AlphaFoldDB" id="A0A2T9YBL1"/>
<evidence type="ECO:0000256" key="2">
    <source>
        <dbReference type="ARBA" id="ARBA00004496"/>
    </source>
</evidence>
<dbReference type="InterPro" id="IPR029063">
    <property type="entry name" value="SAM-dependent_MTases_sf"/>
</dbReference>
<evidence type="ECO:0000256" key="14">
    <source>
        <dbReference type="ARBA" id="ARBA00047418"/>
    </source>
</evidence>
<evidence type="ECO:0000256" key="1">
    <source>
        <dbReference type="ARBA" id="ARBA00004408"/>
    </source>
</evidence>
<comment type="caution">
    <text evidence="24">The sequence shown here is derived from an EMBL/GenBank/DDBJ whole genome shotgun (WGS) entry which is preliminary data.</text>
</comment>